<dbReference type="EnsemblMetazoa" id="Aqu2.1.23454_001">
    <property type="protein sequence ID" value="Aqu2.1.23454_001"/>
    <property type="gene ID" value="Aqu2.1.23454"/>
</dbReference>
<accession>A0A1X7U7H5</accession>
<protein>
    <submittedName>
        <fullName evidence="1">Uncharacterized protein</fullName>
    </submittedName>
</protein>
<reference evidence="1" key="1">
    <citation type="submission" date="2017-05" db="UniProtKB">
        <authorList>
            <consortium name="EnsemblMetazoa"/>
        </authorList>
    </citation>
    <scope>IDENTIFICATION</scope>
</reference>
<proteinExistence type="predicted"/>
<dbReference type="InParanoid" id="A0A1X7U7H5"/>
<dbReference type="AlphaFoldDB" id="A0A1X7U7H5"/>
<name>A0A1X7U7H5_AMPQE</name>
<organism evidence="1">
    <name type="scientific">Amphimedon queenslandica</name>
    <name type="common">Sponge</name>
    <dbReference type="NCBI Taxonomy" id="400682"/>
    <lineage>
        <taxon>Eukaryota</taxon>
        <taxon>Metazoa</taxon>
        <taxon>Porifera</taxon>
        <taxon>Demospongiae</taxon>
        <taxon>Heteroscleromorpha</taxon>
        <taxon>Haplosclerida</taxon>
        <taxon>Niphatidae</taxon>
        <taxon>Amphimedon</taxon>
    </lineage>
</organism>
<evidence type="ECO:0000313" key="1">
    <source>
        <dbReference type="EnsemblMetazoa" id="Aqu2.1.23454_001"/>
    </source>
</evidence>
<sequence>MWPSIEGTPFNEFQNKGYFSIAFPTVFLTSAADLVGTRMHAITQDQDFTHLMKMSKNLLSTLTAADYQWPELAEFLCPEDQENKQAGVKAVIDNPALADWFFCYRIQKELMPFISILLKLQTN</sequence>